<keyword evidence="1" id="KW-0472">Membrane</keyword>
<keyword evidence="1" id="KW-0812">Transmembrane</keyword>
<feature type="transmembrane region" description="Helical" evidence="1">
    <location>
        <begin position="252"/>
        <end position="273"/>
    </location>
</feature>
<dbReference type="Proteomes" id="UP000193642">
    <property type="component" value="Unassembled WGS sequence"/>
</dbReference>
<evidence type="ECO:0000313" key="3">
    <source>
        <dbReference type="Proteomes" id="UP000193642"/>
    </source>
</evidence>
<feature type="transmembrane region" description="Helical" evidence="1">
    <location>
        <begin position="213"/>
        <end position="232"/>
    </location>
</feature>
<feature type="transmembrane region" description="Helical" evidence="1">
    <location>
        <begin position="15"/>
        <end position="37"/>
    </location>
</feature>
<dbReference type="EMBL" id="MCGO01000033">
    <property type="protein sequence ID" value="ORY41004.1"/>
    <property type="molecule type" value="Genomic_DNA"/>
</dbReference>
<dbReference type="AlphaFoldDB" id="A0A1Y2C289"/>
<name>A0A1Y2C289_9FUNG</name>
<feature type="transmembrane region" description="Helical" evidence="1">
    <location>
        <begin position="57"/>
        <end position="75"/>
    </location>
</feature>
<feature type="transmembrane region" description="Helical" evidence="1">
    <location>
        <begin position="167"/>
        <end position="192"/>
    </location>
</feature>
<protein>
    <submittedName>
        <fullName evidence="2">Uncharacterized protein</fullName>
    </submittedName>
</protein>
<gene>
    <name evidence="2" type="ORF">BCR33DRAFT_719106</name>
</gene>
<reference evidence="2 3" key="1">
    <citation type="submission" date="2016-07" db="EMBL/GenBank/DDBJ databases">
        <title>Pervasive Adenine N6-methylation of Active Genes in Fungi.</title>
        <authorList>
            <consortium name="DOE Joint Genome Institute"/>
            <person name="Mondo S.J."/>
            <person name="Dannebaum R.O."/>
            <person name="Kuo R.C."/>
            <person name="Labutti K."/>
            <person name="Haridas S."/>
            <person name="Kuo A."/>
            <person name="Salamov A."/>
            <person name="Ahrendt S.R."/>
            <person name="Lipzen A."/>
            <person name="Sullivan W."/>
            <person name="Andreopoulos W.B."/>
            <person name="Clum A."/>
            <person name="Lindquist E."/>
            <person name="Daum C."/>
            <person name="Ramamoorthy G.K."/>
            <person name="Gryganskyi A."/>
            <person name="Culley D."/>
            <person name="Magnuson J.K."/>
            <person name="James T.Y."/>
            <person name="O'Malley M.A."/>
            <person name="Stajich J.E."/>
            <person name="Spatafora J.W."/>
            <person name="Visel A."/>
            <person name="Grigoriev I.V."/>
        </authorList>
    </citation>
    <scope>NUCLEOTIDE SEQUENCE [LARGE SCALE GENOMIC DNA]</scope>
    <source>
        <strain evidence="2 3">JEL800</strain>
    </source>
</reference>
<organism evidence="2 3">
    <name type="scientific">Rhizoclosmatium globosum</name>
    <dbReference type="NCBI Taxonomy" id="329046"/>
    <lineage>
        <taxon>Eukaryota</taxon>
        <taxon>Fungi</taxon>
        <taxon>Fungi incertae sedis</taxon>
        <taxon>Chytridiomycota</taxon>
        <taxon>Chytridiomycota incertae sedis</taxon>
        <taxon>Chytridiomycetes</taxon>
        <taxon>Chytridiales</taxon>
        <taxon>Chytriomycetaceae</taxon>
        <taxon>Rhizoclosmatium</taxon>
    </lineage>
</organism>
<sequence>MVSTSDSIELKVSHVYLILGLFAIAMLLAFLYFVLYVETYSHKKLFSRENLMTPFNISLLVGILSLICYDFGQYALNKFSGGALSQQQQALIETVIDLCQALWGICYLSFSFVRSSTQLQFSFPRTFSSIKMAWMLSPVILLIPAFLALIKLIRFDAFAASGHSEFFWYQISQILCTILLATFDTIFLRCFILYLRQTQVDDSTPIDMRFLIISRYGVVSSGLCVVMIPLWVSNFTTYFTMSPGDENFWPNYVIITITYSCLMNFVFMILFAMKISLRILYDKTGGTDCRPSTLPRVKLPTKESTVRVSDSKDTIGNN</sequence>
<feature type="transmembrane region" description="Helical" evidence="1">
    <location>
        <begin position="95"/>
        <end position="113"/>
    </location>
</feature>
<proteinExistence type="predicted"/>
<dbReference type="OrthoDB" id="2150957at2759"/>
<accession>A0A1Y2C289</accession>
<keyword evidence="1" id="KW-1133">Transmembrane helix</keyword>
<keyword evidence="3" id="KW-1185">Reference proteome</keyword>
<evidence type="ECO:0000313" key="2">
    <source>
        <dbReference type="EMBL" id="ORY41004.1"/>
    </source>
</evidence>
<evidence type="ECO:0000256" key="1">
    <source>
        <dbReference type="SAM" id="Phobius"/>
    </source>
</evidence>
<comment type="caution">
    <text evidence="2">The sequence shown here is derived from an EMBL/GenBank/DDBJ whole genome shotgun (WGS) entry which is preliminary data.</text>
</comment>
<feature type="transmembrane region" description="Helical" evidence="1">
    <location>
        <begin position="134"/>
        <end position="155"/>
    </location>
</feature>